<dbReference type="AlphaFoldDB" id="A0AAD4QGH7"/>
<protein>
    <submittedName>
        <fullName evidence="1">Uncharacterized protein</fullName>
    </submittedName>
</protein>
<reference evidence="1" key="1">
    <citation type="journal article" date="2022" name="New Phytol.">
        <title>Evolutionary transition to the ectomycorrhizal habit in the genomes of a hyperdiverse lineage of mushroom-forming fungi.</title>
        <authorList>
            <person name="Looney B."/>
            <person name="Miyauchi S."/>
            <person name="Morin E."/>
            <person name="Drula E."/>
            <person name="Courty P.E."/>
            <person name="Kohler A."/>
            <person name="Kuo A."/>
            <person name="LaButti K."/>
            <person name="Pangilinan J."/>
            <person name="Lipzen A."/>
            <person name="Riley R."/>
            <person name="Andreopoulos W."/>
            <person name="He G."/>
            <person name="Johnson J."/>
            <person name="Nolan M."/>
            <person name="Tritt A."/>
            <person name="Barry K.W."/>
            <person name="Grigoriev I.V."/>
            <person name="Nagy L.G."/>
            <person name="Hibbett D."/>
            <person name="Henrissat B."/>
            <person name="Matheny P.B."/>
            <person name="Labbe J."/>
            <person name="Martin F.M."/>
        </authorList>
    </citation>
    <scope>NUCLEOTIDE SEQUENCE</scope>
    <source>
        <strain evidence="1">BPL690</strain>
    </source>
</reference>
<dbReference type="EMBL" id="WTXG01000328">
    <property type="protein sequence ID" value="KAI0289317.1"/>
    <property type="molecule type" value="Genomic_DNA"/>
</dbReference>
<evidence type="ECO:0000313" key="2">
    <source>
        <dbReference type="Proteomes" id="UP001203297"/>
    </source>
</evidence>
<dbReference type="Proteomes" id="UP001203297">
    <property type="component" value="Unassembled WGS sequence"/>
</dbReference>
<accession>A0AAD4QGH7</accession>
<comment type="caution">
    <text evidence="1">The sequence shown here is derived from an EMBL/GenBank/DDBJ whole genome shotgun (WGS) entry which is preliminary data.</text>
</comment>
<evidence type="ECO:0000313" key="1">
    <source>
        <dbReference type="EMBL" id="KAI0289317.1"/>
    </source>
</evidence>
<name>A0AAD4QGH7_9AGAM</name>
<organism evidence="1 2">
    <name type="scientific">Multifurca ochricompacta</name>
    <dbReference type="NCBI Taxonomy" id="376703"/>
    <lineage>
        <taxon>Eukaryota</taxon>
        <taxon>Fungi</taxon>
        <taxon>Dikarya</taxon>
        <taxon>Basidiomycota</taxon>
        <taxon>Agaricomycotina</taxon>
        <taxon>Agaricomycetes</taxon>
        <taxon>Russulales</taxon>
        <taxon>Russulaceae</taxon>
        <taxon>Multifurca</taxon>
    </lineage>
</organism>
<sequence>MNNTAPLLLYTILYRSFHLRRRCLFVRLRISRSIPVICTLQSTHALITKQNTENKIKKGQRLYQSNETTNLPAVVLSQASQRPSTHIQSA</sequence>
<keyword evidence="2" id="KW-1185">Reference proteome</keyword>
<proteinExistence type="predicted"/>
<gene>
    <name evidence="1" type="ORF">B0F90DRAFT_858567</name>
</gene>